<keyword evidence="1" id="KW-0444">Lipid biosynthesis</keyword>
<dbReference type="GO" id="GO:0006633">
    <property type="term" value="P:fatty acid biosynthetic process"/>
    <property type="evidence" value="ECO:0007669"/>
    <property type="project" value="InterPro"/>
</dbReference>
<accession>A0A4Z0P175</accession>
<dbReference type="Proteomes" id="UP000298337">
    <property type="component" value="Unassembled WGS sequence"/>
</dbReference>
<dbReference type="AlphaFoldDB" id="A0A4Z0P175"/>
<dbReference type="PANTHER" id="PTHR38764">
    <property type="entry name" value="ACYL CARRIER PROTEIN PHOSPHODIESTERASE"/>
    <property type="match status" value="1"/>
</dbReference>
<name>A0A4Z0P175_9BACT</name>
<protein>
    <submittedName>
        <fullName evidence="4">DUF479 domain-containing protein</fullName>
    </submittedName>
</protein>
<dbReference type="RefSeq" id="WP_135436383.1">
    <property type="nucleotide sequence ID" value="NZ_SRLA01000005.1"/>
</dbReference>
<dbReference type="InterPro" id="IPR007431">
    <property type="entry name" value="ACP_PD"/>
</dbReference>
<sequence>MNFLAHLLLSGSPATTPDYEDIVVGNFAAEAVRGRAGLLAYPPAVQRGIRLHRLIDTFTDAHPAVRRTTARLREAGLGKWAGVVSDVAYDHLLARDFPQYHTNPTEPLPAFAQRMYALLQARRHELPERLQQMFHYMRQDDWLTGYAHPTGLEQALLGLSRRVPAAAVLATGAAAFLKELPAYEADFAEFWPELRTAVEADGYLADNNILTL</sequence>
<dbReference type="OrthoDB" id="8442777at2"/>
<evidence type="ECO:0000313" key="4">
    <source>
        <dbReference type="EMBL" id="TGE04906.1"/>
    </source>
</evidence>
<comment type="caution">
    <text evidence="4">The sequence shown here is derived from an EMBL/GenBank/DDBJ whole genome shotgun (WGS) entry which is preliminary data.</text>
</comment>
<evidence type="ECO:0000256" key="2">
    <source>
        <dbReference type="ARBA" id="ARBA00022801"/>
    </source>
</evidence>
<evidence type="ECO:0000256" key="3">
    <source>
        <dbReference type="ARBA" id="ARBA00023098"/>
    </source>
</evidence>
<dbReference type="Pfam" id="PF04336">
    <property type="entry name" value="ACP_PD"/>
    <property type="match status" value="1"/>
</dbReference>
<evidence type="ECO:0000313" key="5">
    <source>
        <dbReference type="Proteomes" id="UP000298337"/>
    </source>
</evidence>
<reference evidence="4 5" key="1">
    <citation type="submission" date="2019-04" db="EMBL/GenBank/DDBJ databases">
        <authorList>
            <person name="Feng G."/>
            <person name="Zhang J."/>
            <person name="Zhu H."/>
        </authorList>
    </citation>
    <scope>NUCLEOTIDE SEQUENCE [LARGE SCALE GENOMIC DNA]</scope>
    <source>
        <strain evidence="4 5">92R-1</strain>
    </source>
</reference>
<dbReference type="GO" id="GO:0008770">
    <property type="term" value="F:[acyl-carrier-protein] phosphodiesterase activity"/>
    <property type="evidence" value="ECO:0007669"/>
    <property type="project" value="InterPro"/>
</dbReference>
<evidence type="ECO:0000256" key="1">
    <source>
        <dbReference type="ARBA" id="ARBA00022516"/>
    </source>
</evidence>
<keyword evidence="3" id="KW-0443">Lipid metabolism</keyword>
<organism evidence="4 5">
    <name type="scientific">Hymenobacter fodinae</name>
    <dbReference type="NCBI Taxonomy" id="2510796"/>
    <lineage>
        <taxon>Bacteria</taxon>
        <taxon>Pseudomonadati</taxon>
        <taxon>Bacteroidota</taxon>
        <taxon>Cytophagia</taxon>
        <taxon>Cytophagales</taxon>
        <taxon>Hymenobacteraceae</taxon>
        <taxon>Hymenobacter</taxon>
    </lineage>
</organism>
<dbReference type="EMBL" id="SRLA01000005">
    <property type="protein sequence ID" value="TGE04906.1"/>
    <property type="molecule type" value="Genomic_DNA"/>
</dbReference>
<keyword evidence="2" id="KW-0378">Hydrolase</keyword>
<gene>
    <name evidence="4" type="ORF">EU556_22300</name>
</gene>
<keyword evidence="5" id="KW-1185">Reference proteome</keyword>
<dbReference type="PANTHER" id="PTHR38764:SF1">
    <property type="entry name" value="ACYL CARRIER PROTEIN PHOSPHODIESTERASE"/>
    <property type="match status" value="1"/>
</dbReference>
<proteinExistence type="predicted"/>